<accession>A0A6G0XPS3</accession>
<dbReference type="GO" id="GO:0097550">
    <property type="term" value="C:transcription preinitiation complex"/>
    <property type="evidence" value="ECO:0007669"/>
    <property type="project" value="TreeGrafter"/>
</dbReference>
<reference evidence="3 4" key="1">
    <citation type="submission" date="2019-07" db="EMBL/GenBank/DDBJ databases">
        <title>Genomics analysis of Aphanomyces spp. identifies a new class of oomycete effector associated with host adaptation.</title>
        <authorList>
            <person name="Gaulin E."/>
        </authorList>
    </citation>
    <scope>NUCLEOTIDE SEQUENCE [LARGE SCALE GENOMIC DNA]</scope>
    <source>
        <strain evidence="3 4">ATCC 201684</strain>
    </source>
</reference>
<organism evidence="3 4">
    <name type="scientific">Aphanomyces euteiches</name>
    <dbReference type="NCBI Taxonomy" id="100861"/>
    <lineage>
        <taxon>Eukaryota</taxon>
        <taxon>Sar</taxon>
        <taxon>Stramenopiles</taxon>
        <taxon>Oomycota</taxon>
        <taxon>Saprolegniomycetes</taxon>
        <taxon>Saprolegniales</taxon>
        <taxon>Verrucalvaceae</taxon>
        <taxon>Aphanomyces</taxon>
    </lineage>
</organism>
<evidence type="ECO:0000256" key="2">
    <source>
        <dbReference type="ARBA" id="ARBA00023163"/>
    </source>
</evidence>
<dbReference type="PANTHER" id="PTHR11618:SF13">
    <property type="entry name" value="TRANSCRIPTION INITIATION FACTOR IIB"/>
    <property type="match status" value="1"/>
</dbReference>
<dbReference type="Proteomes" id="UP000481153">
    <property type="component" value="Unassembled WGS sequence"/>
</dbReference>
<name>A0A6G0XPS3_9STRA</name>
<dbReference type="PANTHER" id="PTHR11618">
    <property type="entry name" value="TRANSCRIPTION INITIATION FACTOR IIB-RELATED"/>
    <property type="match status" value="1"/>
</dbReference>
<dbReference type="Gene3D" id="1.10.472.170">
    <property type="match status" value="1"/>
</dbReference>
<keyword evidence="1" id="KW-0805">Transcription regulation</keyword>
<keyword evidence="2" id="KW-0804">Transcription</keyword>
<dbReference type="GO" id="GO:0070897">
    <property type="term" value="P:transcription preinitiation complex assembly"/>
    <property type="evidence" value="ECO:0007669"/>
    <property type="project" value="InterPro"/>
</dbReference>
<protein>
    <submittedName>
        <fullName evidence="3">Uncharacterized protein</fullName>
    </submittedName>
</protein>
<sequence>MDAVDVNAAMFFAALDALQAVAVQPEGKTAAAVDEPSPEQRIVNMIVPTLSVHDVLRLAQKIRTSLKDDSSSIGNQHSNVASTKRKRLEPQIVCDECGNRDQSHFVADDVHGDTICTGMDGQGCGNVVQDHALFDGNAYRCFEGEEDRSHHGPAPNRLLSAQHHFKTIISTEAATSASLRRVIDNVELNLSQMGRDERRTREGYKDQMILQAIRLIDHAGDGLNLHALVCARAKETFAKFRLARENVTKFEATVAACLVDAFRSTRTEMAVAERLTKERVDESVLHPYACPHCLERYNATRGLQFHACSLAPSQVDWTERNSITKRQRLTV</sequence>
<evidence type="ECO:0000256" key="1">
    <source>
        <dbReference type="ARBA" id="ARBA00023015"/>
    </source>
</evidence>
<gene>
    <name evidence="3" type="ORF">Ae201684_002588</name>
</gene>
<keyword evidence="4" id="KW-1185">Reference proteome</keyword>
<dbReference type="EMBL" id="VJMJ01000027">
    <property type="protein sequence ID" value="KAF0742493.1"/>
    <property type="molecule type" value="Genomic_DNA"/>
</dbReference>
<dbReference type="GO" id="GO:0005634">
    <property type="term" value="C:nucleus"/>
    <property type="evidence" value="ECO:0007669"/>
    <property type="project" value="TreeGrafter"/>
</dbReference>
<comment type="caution">
    <text evidence="3">The sequence shown here is derived from an EMBL/GenBank/DDBJ whole genome shotgun (WGS) entry which is preliminary data.</text>
</comment>
<dbReference type="AlphaFoldDB" id="A0A6G0XPS3"/>
<proteinExistence type="predicted"/>
<evidence type="ECO:0000313" key="3">
    <source>
        <dbReference type="EMBL" id="KAF0742493.1"/>
    </source>
</evidence>
<evidence type="ECO:0000313" key="4">
    <source>
        <dbReference type="Proteomes" id="UP000481153"/>
    </source>
</evidence>
<dbReference type="VEuPathDB" id="FungiDB:AeMF1_005150"/>
<dbReference type="InterPro" id="IPR000812">
    <property type="entry name" value="TFIIB"/>
</dbReference>